<dbReference type="PANTHER" id="PTHR35330:SF1">
    <property type="entry name" value="SIROHEME BIOSYNTHESIS PROTEIN MET8"/>
    <property type="match status" value="1"/>
</dbReference>
<comment type="catalytic activity">
    <reaction evidence="6">
        <text>precorrin-2 + NAD(+) = sirohydrochlorin + NADH + 2 H(+)</text>
        <dbReference type="Rhea" id="RHEA:15613"/>
        <dbReference type="ChEBI" id="CHEBI:15378"/>
        <dbReference type="ChEBI" id="CHEBI:57540"/>
        <dbReference type="ChEBI" id="CHEBI:57945"/>
        <dbReference type="ChEBI" id="CHEBI:58351"/>
        <dbReference type="ChEBI" id="CHEBI:58827"/>
        <dbReference type="EC" id="1.3.1.76"/>
    </reaction>
</comment>
<dbReference type="InterPro" id="IPR028281">
    <property type="entry name" value="Sirohaem_synthase_central"/>
</dbReference>
<dbReference type="KEGG" id="vih:AB0763_06515"/>
<dbReference type="EC" id="1.3.1.76" evidence="2"/>
<dbReference type="InterPro" id="IPR019478">
    <property type="entry name" value="Sirohaem_synthase_dimer_dom"/>
</dbReference>
<dbReference type="SUPFAM" id="SSF51735">
    <property type="entry name" value="NAD(P)-binding Rossmann-fold domains"/>
    <property type="match status" value="1"/>
</dbReference>
<dbReference type="Pfam" id="PF14824">
    <property type="entry name" value="Sirohm_synth_M"/>
    <property type="match status" value="1"/>
</dbReference>
<evidence type="ECO:0000259" key="7">
    <source>
        <dbReference type="Pfam" id="PF10414"/>
    </source>
</evidence>
<feature type="domain" description="Siroheme synthase central" evidence="8">
    <location>
        <begin position="121"/>
        <end position="147"/>
    </location>
</feature>
<dbReference type="InterPro" id="IPR028161">
    <property type="entry name" value="Met8-like"/>
</dbReference>
<dbReference type="Gene3D" id="1.10.8.210">
    <property type="entry name" value="Sirohaem synthase, dimerisation domain"/>
    <property type="match status" value="1"/>
</dbReference>
<evidence type="ECO:0000256" key="1">
    <source>
        <dbReference type="ARBA" id="ARBA00005010"/>
    </source>
</evidence>
<evidence type="ECO:0000256" key="2">
    <source>
        <dbReference type="ARBA" id="ARBA00012400"/>
    </source>
</evidence>
<keyword evidence="3" id="KW-0560">Oxidoreductase</keyword>
<comment type="pathway">
    <text evidence="1">Porphyrin-containing compound metabolism; siroheme biosynthesis; sirohydrochlorin from precorrin-2: step 1/1.</text>
</comment>
<sequence length="309" mass="35338">MEYFPIFIDLKMKPVLVIGGGEVACRKVESLLKAHAAVTIIAPELAPYLSTLAQEGKIKWVQGVYQPCYLNEQQWVQVWVTTDNPNVNHQVYQEAKTYNYLVNVVDDKPYCDFITPAMINRGDIQIAISSGGAAPVLIRNLRESIESILPQNLGLLADFANAQRDRIKRSRPDVDTRRRFWERFFADPNVQVASDEQSLEEAFQRYLAGKDDQTGSVTWITCHPDVELLPIKALRYMQRAELVFFTNTVAAGHFEMVRRDAEREEVLDERHLVEKLSSVRSDNVRVVILHTEDQSNWIQHRQAADLIIG</sequence>
<dbReference type="Pfam" id="PF10414">
    <property type="entry name" value="CysG_dimeriser"/>
    <property type="match status" value="1"/>
</dbReference>
<dbReference type="InterPro" id="IPR037115">
    <property type="entry name" value="Sirohaem_synt_dimer_dom_sf"/>
</dbReference>
<dbReference type="Gene3D" id="3.40.50.720">
    <property type="entry name" value="NAD(P)-binding Rossmann-like Domain"/>
    <property type="match status" value="1"/>
</dbReference>
<proteinExistence type="predicted"/>
<feature type="domain" description="Sirohaem synthase dimerisation" evidence="7">
    <location>
        <begin position="152"/>
        <end position="205"/>
    </location>
</feature>
<keyword evidence="5" id="KW-0627">Porphyrin biosynthesis</keyword>
<evidence type="ECO:0000256" key="3">
    <source>
        <dbReference type="ARBA" id="ARBA00023002"/>
    </source>
</evidence>
<keyword evidence="4" id="KW-0520">NAD</keyword>
<dbReference type="PANTHER" id="PTHR35330">
    <property type="entry name" value="SIROHEME BIOSYNTHESIS PROTEIN MET8"/>
    <property type="match status" value="1"/>
</dbReference>
<evidence type="ECO:0000256" key="6">
    <source>
        <dbReference type="ARBA" id="ARBA00047561"/>
    </source>
</evidence>
<evidence type="ECO:0000256" key="5">
    <source>
        <dbReference type="ARBA" id="ARBA00023244"/>
    </source>
</evidence>
<dbReference type="Pfam" id="PF13241">
    <property type="entry name" value="NAD_binding_7"/>
    <property type="match status" value="1"/>
</dbReference>
<dbReference type="GO" id="GO:0043115">
    <property type="term" value="F:precorrin-2 dehydrogenase activity"/>
    <property type="evidence" value="ECO:0007669"/>
    <property type="project" value="UniProtKB-EC"/>
</dbReference>
<reference evidence="9" key="1">
    <citation type="submission" date="2024-07" db="EMBL/GenBank/DDBJ databases">
        <title>Genome Analysis of a Potential Novel Vibrio Species Secreting pH- and Thermo-stable Alginate Lyase and its Application in Producing Alginate Oligosaccharides.</title>
        <authorList>
            <person name="Huang H."/>
            <person name="Bao K."/>
        </authorList>
    </citation>
    <scope>NUCLEOTIDE SEQUENCE</scope>
    <source>
        <strain evidence="9">HB236076</strain>
    </source>
</reference>
<dbReference type="GO" id="GO:0004325">
    <property type="term" value="F:ferrochelatase activity"/>
    <property type="evidence" value="ECO:0007669"/>
    <property type="project" value="InterPro"/>
</dbReference>
<dbReference type="Gene3D" id="3.30.160.110">
    <property type="entry name" value="Siroheme synthase, domain 2"/>
    <property type="match status" value="1"/>
</dbReference>
<gene>
    <name evidence="9" type="ORF">AB0763_06515</name>
</gene>
<accession>A0AB39HCZ6</accession>
<dbReference type="SUPFAM" id="SSF75615">
    <property type="entry name" value="Siroheme synthase middle domains-like"/>
    <property type="match status" value="1"/>
</dbReference>
<evidence type="ECO:0000313" key="9">
    <source>
        <dbReference type="EMBL" id="XDK23895.1"/>
    </source>
</evidence>
<dbReference type="InterPro" id="IPR006367">
    <property type="entry name" value="Sirohaem_synthase_N"/>
</dbReference>
<evidence type="ECO:0000256" key="4">
    <source>
        <dbReference type="ARBA" id="ARBA00023027"/>
    </source>
</evidence>
<dbReference type="RefSeq" id="WP_306099938.1">
    <property type="nucleotide sequence ID" value="NZ_CP162601.1"/>
</dbReference>
<dbReference type="NCBIfam" id="TIGR01470">
    <property type="entry name" value="cysG_Nterm"/>
    <property type="match status" value="1"/>
</dbReference>
<organism evidence="9">
    <name type="scientific">Vibrio sp. HB236076</name>
    <dbReference type="NCBI Taxonomy" id="3232307"/>
    <lineage>
        <taxon>Bacteria</taxon>
        <taxon>Pseudomonadati</taxon>
        <taxon>Pseudomonadota</taxon>
        <taxon>Gammaproteobacteria</taxon>
        <taxon>Vibrionales</taxon>
        <taxon>Vibrionaceae</taxon>
        <taxon>Vibrio</taxon>
    </lineage>
</organism>
<dbReference type="AlphaFoldDB" id="A0AB39HCZ6"/>
<dbReference type="EMBL" id="CP162601">
    <property type="protein sequence ID" value="XDK23895.1"/>
    <property type="molecule type" value="Genomic_DNA"/>
</dbReference>
<dbReference type="GO" id="GO:0019354">
    <property type="term" value="P:siroheme biosynthetic process"/>
    <property type="evidence" value="ECO:0007669"/>
    <property type="project" value="InterPro"/>
</dbReference>
<evidence type="ECO:0000259" key="8">
    <source>
        <dbReference type="Pfam" id="PF14824"/>
    </source>
</evidence>
<dbReference type="InterPro" id="IPR036291">
    <property type="entry name" value="NAD(P)-bd_dom_sf"/>
</dbReference>
<protein>
    <recommendedName>
        <fullName evidence="2">precorrin-2 dehydrogenase</fullName>
        <ecNumber evidence="2">1.3.1.76</ecNumber>
    </recommendedName>
</protein>
<name>A0AB39HCZ6_9VIBR</name>